<dbReference type="InterPro" id="IPR008948">
    <property type="entry name" value="L-Aspartase-like"/>
</dbReference>
<gene>
    <name evidence="9" type="ORF">CEJ45_23560</name>
</gene>
<evidence type="ECO:0000256" key="1">
    <source>
        <dbReference type="ARBA" id="ARBA00000985"/>
    </source>
</evidence>
<evidence type="ECO:0000256" key="3">
    <source>
        <dbReference type="ARBA" id="ARBA00012338"/>
    </source>
</evidence>
<evidence type="ECO:0000256" key="5">
    <source>
        <dbReference type="ARBA" id="ARBA00023239"/>
    </source>
</evidence>
<dbReference type="InterPro" id="IPR009049">
    <property type="entry name" value="Argininosuccinate_lyase"/>
</dbReference>
<keyword evidence="4" id="KW-0055">Arginine biosynthesis</keyword>
<dbReference type="UniPathway" id="UPA00068">
    <property type="reaction ID" value="UER00114"/>
</dbReference>
<dbReference type="AlphaFoldDB" id="A0A225SLP7"/>
<dbReference type="SUPFAM" id="SSF48557">
    <property type="entry name" value="L-aspartase-like"/>
    <property type="match status" value="1"/>
</dbReference>
<dbReference type="Gene3D" id="1.10.275.10">
    <property type="entry name" value="Fumarase/aspartase (N-terminal domain)"/>
    <property type="match status" value="1"/>
</dbReference>
<dbReference type="RefSeq" id="WP_088757429.1">
    <property type="nucleotide sequence ID" value="NZ_JARJFG010000016.1"/>
</dbReference>
<keyword evidence="10" id="KW-1185">Reference proteome</keyword>
<evidence type="ECO:0000313" key="9">
    <source>
        <dbReference type="EMBL" id="OWY31985.1"/>
    </source>
</evidence>
<keyword evidence="6" id="KW-0732">Signal</keyword>
<comment type="pathway">
    <text evidence="2">Amino-acid biosynthesis; L-arginine biosynthesis; L-arginine from L-ornithine and carbamoyl phosphate: step 3/3.</text>
</comment>
<dbReference type="Proteomes" id="UP000214747">
    <property type="component" value="Unassembled WGS sequence"/>
</dbReference>
<dbReference type="EMBL" id="NJGV01000032">
    <property type="protein sequence ID" value="OWY31985.1"/>
    <property type="molecule type" value="Genomic_DNA"/>
</dbReference>
<protein>
    <recommendedName>
        <fullName evidence="3">argininosuccinate lyase</fullName>
        <ecNumber evidence="3">4.3.2.1</ecNumber>
    </recommendedName>
</protein>
<dbReference type="InterPro" id="IPR029419">
    <property type="entry name" value="Arg_succ_lyase_C"/>
</dbReference>
<proteinExistence type="predicted"/>
<evidence type="ECO:0000256" key="6">
    <source>
        <dbReference type="SAM" id="SignalP"/>
    </source>
</evidence>
<feature type="domain" description="Argininosuccinate lyase C-terminal" evidence="8">
    <location>
        <begin position="368"/>
        <end position="445"/>
    </location>
</feature>
<comment type="catalytic activity">
    <reaction evidence="1">
        <text>2-(N(omega)-L-arginino)succinate = fumarate + L-arginine</text>
        <dbReference type="Rhea" id="RHEA:24020"/>
        <dbReference type="ChEBI" id="CHEBI:29806"/>
        <dbReference type="ChEBI" id="CHEBI:32682"/>
        <dbReference type="ChEBI" id="CHEBI:57472"/>
        <dbReference type="EC" id="4.3.2.1"/>
    </reaction>
</comment>
<dbReference type="EC" id="4.3.2.1" evidence="3"/>
<evidence type="ECO:0000256" key="4">
    <source>
        <dbReference type="ARBA" id="ARBA00022571"/>
    </source>
</evidence>
<evidence type="ECO:0000259" key="8">
    <source>
        <dbReference type="Pfam" id="PF14698"/>
    </source>
</evidence>
<dbReference type="GO" id="GO:0004056">
    <property type="term" value="F:argininosuccinate lyase activity"/>
    <property type="evidence" value="ECO:0007669"/>
    <property type="project" value="UniProtKB-EC"/>
</dbReference>
<sequence>MPKLSTLAFALSAALLGSAAPLHAQQAPRHDEFFWLGEINKATAVINTDEGLLDKSMTPLVVKGIRKVLADGELPGAKRPTLVITFEPLLIQAAGPQITLLHAGRSSQDMLSTLRAAILREDLLTLANQLNATTAALVKLAASQRDTIVPNYTNGVAAQPNSYGHYLLGFAAALDRDAQRLREAYVRLDRSAMGTTVLNGTSWPLNRQRMADYLGFSAIVDNAYDAAQLSAVDGPVEAGAVVSSIALHAGAFIQDVMTQYAQPRPWILLQEGGANTYVSSAMPQKRNPGLLNSTRRDASTVIAEGMGVAIVAHNLPPGMSDAKDVKPNKEMVLNTVKVLKNWESILGALVIDPKRALEELNSDWTASQELADVLMRKYKLPFRVGHHFASEVVEYAKANDIRPLDFPYAQAQRIYHEAVLNSEFPQALPMSEQEFRSTLDPVAIVRNRATVGGPQPAEMDRMLREATARVAQQDAWIKARQQRIAGALQKLDADFDRMAVSAGVK</sequence>
<dbReference type="Gene3D" id="1.10.40.30">
    <property type="entry name" value="Fumarase/aspartase (C-terminal domain)"/>
    <property type="match status" value="1"/>
</dbReference>
<dbReference type="Pfam" id="PF14698">
    <property type="entry name" value="ASL_C2"/>
    <property type="match status" value="1"/>
</dbReference>
<dbReference type="Pfam" id="PF00206">
    <property type="entry name" value="Lyase_1"/>
    <property type="match status" value="1"/>
</dbReference>
<feature type="signal peptide" evidence="6">
    <location>
        <begin position="1"/>
        <end position="24"/>
    </location>
</feature>
<name>A0A225SLP7_9BURK</name>
<keyword evidence="4" id="KW-0028">Amino-acid biosynthesis</keyword>
<keyword evidence="5 9" id="KW-0456">Lyase</keyword>
<dbReference type="InterPro" id="IPR024083">
    <property type="entry name" value="Fumarase/histidase_N"/>
</dbReference>
<dbReference type="Gene3D" id="1.20.200.10">
    <property type="entry name" value="Fumarase/aspartase (Central domain)"/>
    <property type="match status" value="1"/>
</dbReference>
<reference evidence="9 10" key="1">
    <citation type="journal article" date="2010" name="Int. J. Syst. Evol. Microbiol.">
        <title>Reclassification of Herbaspirillum putei as a later heterotypic synonym of Herbaspirillum huttiense, with the description of H. huttiense subsp. huttiense subsp. nov. and H. huttiense subsp. putei subsp. nov., comb. nov., and description of Herbaspirillum aquaticum sp. nov.</title>
        <authorList>
            <person name="Dobritsa A.P."/>
            <person name="Reddy M.C."/>
            <person name="Samadpour M."/>
        </authorList>
    </citation>
    <scope>NUCLEOTIDE SEQUENCE [LARGE SCALE GENOMIC DNA]</scope>
    <source>
        <strain evidence="9 10">IEH 4430</strain>
    </source>
</reference>
<dbReference type="PRINTS" id="PR00149">
    <property type="entry name" value="FUMRATELYASE"/>
</dbReference>
<dbReference type="InterPro" id="IPR022761">
    <property type="entry name" value="Fumarate_lyase_N"/>
</dbReference>
<feature type="domain" description="Fumarate lyase N-terminal" evidence="7">
    <location>
        <begin position="101"/>
        <end position="301"/>
    </location>
</feature>
<dbReference type="PANTHER" id="PTHR43814:SF1">
    <property type="entry name" value="ARGININOSUCCINATE LYASE"/>
    <property type="match status" value="1"/>
</dbReference>
<organism evidence="9 10">
    <name type="scientific">Herbaspirillum aquaticum</name>
    <dbReference type="NCBI Taxonomy" id="568783"/>
    <lineage>
        <taxon>Bacteria</taxon>
        <taxon>Pseudomonadati</taxon>
        <taxon>Pseudomonadota</taxon>
        <taxon>Betaproteobacteria</taxon>
        <taxon>Burkholderiales</taxon>
        <taxon>Oxalobacteraceae</taxon>
        <taxon>Herbaspirillum</taxon>
    </lineage>
</organism>
<dbReference type="GO" id="GO:0005829">
    <property type="term" value="C:cytosol"/>
    <property type="evidence" value="ECO:0007669"/>
    <property type="project" value="TreeGrafter"/>
</dbReference>
<dbReference type="PANTHER" id="PTHR43814">
    <property type="entry name" value="ARGININOSUCCINATE LYASE"/>
    <property type="match status" value="1"/>
</dbReference>
<dbReference type="InterPro" id="IPR000362">
    <property type="entry name" value="Fumarate_lyase_fam"/>
</dbReference>
<evidence type="ECO:0000259" key="7">
    <source>
        <dbReference type="Pfam" id="PF00206"/>
    </source>
</evidence>
<evidence type="ECO:0000256" key="2">
    <source>
        <dbReference type="ARBA" id="ARBA00004941"/>
    </source>
</evidence>
<dbReference type="PRINTS" id="PR00145">
    <property type="entry name" value="ARGSUCLYASE"/>
</dbReference>
<evidence type="ECO:0000313" key="10">
    <source>
        <dbReference type="Proteomes" id="UP000214747"/>
    </source>
</evidence>
<feature type="chain" id="PRO_5013370660" description="argininosuccinate lyase" evidence="6">
    <location>
        <begin position="25"/>
        <end position="505"/>
    </location>
</feature>
<comment type="caution">
    <text evidence="9">The sequence shown here is derived from an EMBL/GenBank/DDBJ whole genome shotgun (WGS) entry which is preliminary data.</text>
</comment>
<dbReference type="GO" id="GO:0042450">
    <property type="term" value="P:L-arginine biosynthetic process via ornithine"/>
    <property type="evidence" value="ECO:0007669"/>
    <property type="project" value="InterPro"/>
</dbReference>
<accession>A0A225SLP7</accession>